<reference evidence="3" key="1">
    <citation type="submission" date="2019-10" db="EMBL/GenBank/DDBJ databases">
        <authorList>
            <consortium name="DOE Joint Genome Institute"/>
            <person name="Kuo A."/>
            <person name="Miyauchi S."/>
            <person name="Kiss E."/>
            <person name="Drula E."/>
            <person name="Kohler A."/>
            <person name="Sanchez-Garcia M."/>
            <person name="Andreopoulos B."/>
            <person name="Barry K.W."/>
            <person name="Bonito G."/>
            <person name="Buee M."/>
            <person name="Carver A."/>
            <person name="Chen C."/>
            <person name="Cichocki N."/>
            <person name="Clum A."/>
            <person name="Culley D."/>
            <person name="Crous P.W."/>
            <person name="Fauchery L."/>
            <person name="Girlanda M."/>
            <person name="Hayes R."/>
            <person name="Keri Z."/>
            <person name="LaButti K."/>
            <person name="Lipzen A."/>
            <person name="Lombard V."/>
            <person name="Magnuson J."/>
            <person name="Maillard F."/>
            <person name="Morin E."/>
            <person name="Murat C."/>
            <person name="Nolan M."/>
            <person name="Ohm R."/>
            <person name="Pangilinan J."/>
            <person name="Pereira M."/>
            <person name="Perotto S."/>
            <person name="Peter M."/>
            <person name="Riley R."/>
            <person name="Sitrit Y."/>
            <person name="Stielow B."/>
            <person name="Szollosi G."/>
            <person name="Zifcakova L."/>
            <person name="Stursova M."/>
            <person name="Spatafora J.W."/>
            <person name="Tedersoo L."/>
            <person name="Vaario L.-M."/>
            <person name="Yamada A."/>
            <person name="Yan M."/>
            <person name="Wang P."/>
            <person name="Xu J."/>
            <person name="Bruns T."/>
            <person name="Baldrian P."/>
            <person name="Vilgalys R."/>
            <person name="Henrissat B."/>
            <person name="Grigoriev I.V."/>
            <person name="Hibbett D."/>
            <person name="Nagy L.G."/>
            <person name="Martin F.M."/>
        </authorList>
    </citation>
    <scope>NUCLEOTIDE SEQUENCE</scope>
    <source>
        <strain evidence="3">Prilba</strain>
    </source>
</reference>
<dbReference type="Gene3D" id="3.40.50.1820">
    <property type="entry name" value="alpha/beta hydrolase"/>
    <property type="match status" value="1"/>
</dbReference>
<dbReference type="PANTHER" id="PTHR43798:SF33">
    <property type="entry name" value="HYDROLASE, PUTATIVE (AFU_ORTHOLOGUE AFUA_2G14860)-RELATED"/>
    <property type="match status" value="1"/>
</dbReference>
<dbReference type="SUPFAM" id="SSF53474">
    <property type="entry name" value="alpha/beta-Hydrolases"/>
    <property type="match status" value="1"/>
</dbReference>
<protein>
    <submittedName>
        <fullName evidence="3">Alpha/Beta hydrolase protein</fullName>
    </submittedName>
</protein>
<dbReference type="Proteomes" id="UP000759537">
    <property type="component" value="Unassembled WGS sequence"/>
</dbReference>
<evidence type="ECO:0000313" key="3">
    <source>
        <dbReference type="EMBL" id="KAF8484608.1"/>
    </source>
</evidence>
<accession>A0A9P5TCJ5</accession>
<dbReference type="InterPro" id="IPR050266">
    <property type="entry name" value="AB_hydrolase_sf"/>
</dbReference>
<dbReference type="OrthoDB" id="408373at2759"/>
<proteinExistence type="predicted"/>
<dbReference type="AlphaFoldDB" id="A0A9P5TCJ5"/>
<dbReference type="GO" id="GO:0016787">
    <property type="term" value="F:hydrolase activity"/>
    <property type="evidence" value="ECO:0007669"/>
    <property type="project" value="UniProtKB-KW"/>
</dbReference>
<keyword evidence="4" id="KW-1185">Reference proteome</keyword>
<name>A0A9P5TCJ5_9AGAM</name>
<keyword evidence="1" id="KW-0472">Membrane</keyword>
<dbReference type="PANTHER" id="PTHR43798">
    <property type="entry name" value="MONOACYLGLYCEROL LIPASE"/>
    <property type="match status" value="1"/>
</dbReference>
<dbReference type="InterPro" id="IPR029058">
    <property type="entry name" value="AB_hydrolase_fold"/>
</dbReference>
<reference evidence="3" key="2">
    <citation type="journal article" date="2020" name="Nat. Commun.">
        <title>Large-scale genome sequencing of mycorrhizal fungi provides insights into the early evolution of symbiotic traits.</title>
        <authorList>
            <person name="Miyauchi S."/>
            <person name="Kiss E."/>
            <person name="Kuo A."/>
            <person name="Drula E."/>
            <person name="Kohler A."/>
            <person name="Sanchez-Garcia M."/>
            <person name="Morin E."/>
            <person name="Andreopoulos B."/>
            <person name="Barry K.W."/>
            <person name="Bonito G."/>
            <person name="Buee M."/>
            <person name="Carver A."/>
            <person name="Chen C."/>
            <person name="Cichocki N."/>
            <person name="Clum A."/>
            <person name="Culley D."/>
            <person name="Crous P.W."/>
            <person name="Fauchery L."/>
            <person name="Girlanda M."/>
            <person name="Hayes R.D."/>
            <person name="Keri Z."/>
            <person name="LaButti K."/>
            <person name="Lipzen A."/>
            <person name="Lombard V."/>
            <person name="Magnuson J."/>
            <person name="Maillard F."/>
            <person name="Murat C."/>
            <person name="Nolan M."/>
            <person name="Ohm R.A."/>
            <person name="Pangilinan J."/>
            <person name="Pereira M.F."/>
            <person name="Perotto S."/>
            <person name="Peter M."/>
            <person name="Pfister S."/>
            <person name="Riley R."/>
            <person name="Sitrit Y."/>
            <person name="Stielow J.B."/>
            <person name="Szollosi G."/>
            <person name="Zifcakova L."/>
            <person name="Stursova M."/>
            <person name="Spatafora J.W."/>
            <person name="Tedersoo L."/>
            <person name="Vaario L.M."/>
            <person name="Yamada A."/>
            <person name="Yan M."/>
            <person name="Wang P."/>
            <person name="Xu J."/>
            <person name="Bruns T."/>
            <person name="Baldrian P."/>
            <person name="Vilgalys R."/>
            <person name="Dunand C."/>
            <person name="Henrissat B."/>
            <person name="Grigoriev I.V."/>
            <person name="Hibbett D."/>
            <person name="Nagy L.G."/>
            <person name="Martin F.M."/>
        </authorList>
    </citation>
    <scope>NUCLEOTIDE SEQUENCE</scope>
    <source>
        <strain evidence="3">Prilba</strain>
    </source>
</reference>
<comment type="caution">
    <text evidence="3">The sequence shown here is derived from an EMBL/GenBank/DDBJ whole genome shotgun (WGS) entry which is preliminary data.</text>
</comment>
<evidence type="ECO:0000259" key="2">
    <source>
        <dbReference type="Pfam" id="PF00561"/>
    </source>
</evidence>
<keyword evidence="3" id="KW-0378">Hydrolase</keyword>
<sequence length="332" mass="36199">MPVASPYQCLTSSLLLISSLIILSYFFAQFPHAPQGYSVHPSLASLGSETKAKDVYPEDYYSGGAYVSLPFGKVRYWLLGPESGKKIVFIHGLSIPSLIWKDVAPALASHGYRVLLYDLYGRGYSDAPEITYDASLYATQLALLMQHVKWPKAYVAGVSMGGGILTAFTSFFPDLVDGKVILIAPTGLVESKDLSKTTKFMSSPFVQSVTSSAPFRFYLQRLANSSSSDPVSEIVRIQSAHLPGYNAAIASSLRDGPIRGLHESFKKLGSSNRKVLLIWGTADHTVPYKYAARIQKLLPHSELITVEGGGHDLTVSHPETIVSAFTRFLAAR</sequence>
<keyword evidence="1" id="KW-0812">Transmembrane</keyword>
<dbReference type="InterPro" id="IPR000639">
    <property type="entry name" value="Epox_hydrolase-like"/>
</dbReference>
<dbReference type="PRINTS" id="PR00412">
    <property type="entry name" value="EPOXHYDRLASE"/>
</dbReference>
<organism evidence="3 4">
    <name type="scientific">Russula ochroleuca</name>
    <dbReference type="NCBI Taxonomy" id="152965"/>
    <lineage>
        <taxon>Eukaryota</taxon>
        <taxon>Fungi</taxon>
        <taxon>Dikarya</taxon>
        <taxon>Basidiomycota</taxon>
        <taxon>Agaricomycotina</taxon>
        <taxon>Agaricomycetes</taxon>
        <taxon>Russulales</taxon>
        <taxon>Russulaceae</taxon>
        <taxon>Russula</taxon>
    </lineage>
</organism>
<evidence type="ECO:0000256" key="1">
    <source>
        <dbReference type="SAM" id="Phobius"/>
    </source>
</evidence>
<dbReference type="GO" id="GO:0016020">
    <property type="term" value="C:membrane"/>
    <property type="evidence" value="ECO:0007669"/>
    <property type="project" value="TreeGrafter"/>
</dbReference>
<evidence type="ECO:0000313" key="4">
    <source>
        <dbReference type="Proteomes" id="UP000759537"/>
    </source>
</evidence>
<feature type="transmembrane region" description="Helical" evidence="1">
    <location>
        <begin position="7"/>
        <end position="28"/>
    </location>
</feature>
<dbReference type="Pfam" id="PF00561">
    <property type="entry name" value="Abhydrolase_1"/>
    <property type="match status" value="1"/>
</dbReference>
<dbReference type="InterPro" id="IPR000073">
    <property type="entry name" value="AB_hydrolase_1"/>
</dbReference>
<keyword evidence="1" id="KW-1133">Transmembrane helix</keyword>
<feature type="domain" description="AB hydrolase-1" evidence="2">
    <location>
        <begin position="87"/>
        <end position="315"/>
    </location>
</feature>
<dbReference type="PRINTS" id="PR00111">
    <property type="entry name" value="ABHYDROLASE"/>
</dbReference>
<gene>
    <name evidence="3" type="ORF">DFH94DRAFT_623983</name>
</gene>
<dbReference type="EMBL" id="WHVB01000003">
    <property type="protein sequence ID" value="KAF8484608.1"/>
    <property type="molecule type" value="Genomic_DNA"/>
</dbReference>